<feature type="domain" description="DUF58" evidence="1">
    <location>
        <begin position="37"/>
        <end position="208"/>
    </location>
</feature>
<evidence type="ECO:0000259" key="1">
    <source>
        <dbReference type="Pfam" id="PF01882"/>
    </source>
</evidence>
<dbReference type="Pfam" id="PF01882">
    <property type="entry name" value="DUF58"/>
    <property type="match status" value="1"/>
</dbReference>
<keyword evidence="3" id="KW-1185">Reference proteome</keyword>
<dbReference type="PANTHER" id="PTHR33608:SF6">
    <property type="entry name" value="BLL2464 PROTEIN"/>
    <property type="match status" value="1"/>
</dbReference>
<organism evidence="2 3">
    <name type="scientific">[Mycobacterium] burgundiense</name>
    <dbReference type="NCBI Taxonomy" id="3064286"/>
    <lineage>
        <taxon>Bacteria</taxon>
        <taxon>Bacillati</taxon>
        <taxon>Actinomycetota</taxon>
        <taxon>Actinomycetes</taxon>
        <taxon>Mycobacteriales</taxon>
        <taxon>Mycobacteriaceae</taxon>
        <taxon>Mycolicibacterium</taxon>
    </lineage>
</organism>
<name>A0ABN9NR40_9MYCO</name>
<evidence type="ECO:0000313" key="2">
    <source>
        <dbReference type="EMBL" id="CAJ1510628.1"/>
    </source>
</evidence>
<proteinExistence type="predicted"/>
<dbReference type="Proteomes" id="UP001190465">
    <property type="component" value="Chromosome"/>
</dbReference>
<gene>
    <name evidence="2" type="ORF">MU0053_004706</name>
</gene>
<sequence>MGSYLDRARMHFGRDTGGFLEGGRYALIHTRSMEFDELRPYVPGDDVRDIDWKATARSGHTLIKRFVTEKHHKIIVVADAGRNTMAWAPSGEPKRDVATTVIGAMGLITLQRSDEIGMVFGDARGCVDIRLRRGDAHIESMLHRFNDHTLTSPARSDVVTQLNWVARHYRHPLLVVAVSDEPDADQRLSEVLRPLTAGHDVIWTMIADMPAIGSADDDRAGYDVSTGRFVDSGASLGAEVVEAYRAAEAARRRALTEFLTSHGVAHATLTGSRDVRAALTSVTGVLTRAR</sequence>
<accession>A0ABN9NR40</accession>
<dbReference type="RefSeq" id="WP_308479975.1">
    <property type="nucleotide sequence ID" value="NZ_OY726397.1"/>
</dbReference>
<protein>
    <submittedName>
        <fullName evidence="2">DUF58 domain-containing protein</fullName>
    </submittedName>
</protein>
<evidence type="ECO:0000313" key="3">
    <source>
        <dbReference type="Proteomes" id="UP001190465"/>
    </source>
</evidence>
<reference evidence="2 3" key="1">
    <citation type="submission" date="2023-08" db="EMBL/GenBank/DDBJ databases">
        <authorList>
            <person name="Folkvardsen B D."/>
            <person name="Norman A."/>
        </authorList>
    </citation>
    <scope>NUCLEOTIDE SEQUENCE [LARGE SCALE GENOMIC DNA]</scope>
    <source>
        <strain evidence="2 3">Mu0053</strain>
    </source>
</reference>
<dbReference type="PANTHER" id="PTHR33608">
    <property type="entry name" value="BLL2464 PROTEIN"/>
    <property type="match status" value="1"/>
</dbReference>
<dbReference type="InterPro" id="IPR002881">
    <property type="entry name" value="DUF58"/>
</dbReference>
<dbReference type="EMBL" id="OY726397">
    <property type="protein sequence ID" value="CAJ1510628.1"/>
    <property type="molecule type" value="Genomic_DNA"/>
</dbReference>